<evidence type="ECO:0000256" key="1">
    <source>
        <dbReference type="SAM" id="MobiDB-lite"/>
    </source>
</evidence>
<evidence type="ECO:0000259" key="3">
    <source>
        <dbReference type="Pfam" id="PF07995"/>
    </source>
</evidence>
<dbReference type="InterPro" id="IPR012938">
    <property type="entry name" value="Glc/Sorbosone_DH"/>
</dbReference>
<dbReference type="EMBL" id="SLWS01000006">
    <property type="protein sequence ID" value="TCO57072.1"/>
    <property type="molecule type" value="Genomic_DNA"/>
</dbReference>
<evidence type="ECO:0000313" key="5">
    <source>
        <dbReference type="Proteomes" id="UP000295680"/>
    </source>
</evidence>
<dbReference type="Pfam" id="PF07995">
    <property type="entry name" value="GSDH"/>
    <property type="match status" value="1"/>
</dbReference>
<feature type="compositionally biased region" description="Gly residues" evidence="1">
    <location>
        <begin position="49"/>
        <end position="69"/>
    </location>
</feature>
<protein>
    <submittedName>
        <fullName evidence="4">Glucose/sorbosone dehydrogenase</fullName>
    </submittedName>
</protein>
<sequence>MSRSRRRLAAYCAVASVALSGCVSFAEQPPPQSWTTQPPLTPETAPNDNGGGNGPSGGGGRGGGGGGGRPQQSTVPPPQGCKDFHDSVIGTCMDTIDAVAPFPNSDPPAGLVAERRSGRVMQVRAGQDPTPVTRLTVDAATDGGLTGLTLSPTYGEDQLVYAYITTATDNRLVRFAAGDSPKPILTGIPRGQTGNRGALTLDRTGALLLATGDAGNPALAADPKSLAGKLLRITVQGKAAPDNPDPSSSVIAAGLHTPGGLCVGTDGRPWVTDRTPDKDAIFRVDPGKPLGNPAWSWPDKPGVAGCVVAPTLLMVATSTAGNMQNLPLNPDGVVTGKPTVSLDAPPDNYGRLGGMGVLNAGIALAGTVNKNGGQPVSSDDRAVLIAINPALGGAQKD</sequence>
<keyword evidence="2" id="KW-0732">Signal</keyword>
<evidence type="ECO:0000256" key="2">
    <source>
        <dbReference type="SAM" id="SignalP"/>
    </source>
</evidence>
<dbReference type="PANTHER" id="PTHR19328:SF13">
    <property type="entry name" value="HIPL1 PROTEIN"/>
    <property type="match status" value="1"/>
</dbReference>
<dbReference type="PANTHER" id="PTHR19328">
    <property type="entry name" value="HEDGEHOG-INTERACTING PROTEIN"/>
    <property type="match status" value="1"/>
</dbReference>
<reference evidence="4 5" key="1">
    <citation type="submission" date="2019-03" db="EMBL/GenBank/DDBJ databases">
        <title>Genomic Encyclopedia of Type Strains, Phase IV (KMG-IV): sequencing the most valuable type-strain genomes for metagenomic binning, comparative biology and taxonomic classification.</title>
        <authorList>
            <person name="Goeker M."/>
        </authorList>
    </citation>
    <scope>NUCLEOTIDE SEQUENCE [LARGE SCALE GENOMIC DNA]</scope>
    <source>
        <strain evidence="4 5">DSM 45934</strain>
    </source>
</reference>
<dbReference type="PROSITE" id="PS51257">
    <property type="entry name" value="PROKAR_LIPOPROTEIN"/>
    <property type="match status" value="1"/>
</dbReference>
<proteinExistence type="predicted"/>
<evidence type="ECO:0000313" key="4">
    <source>
        <dbReference type="EMBL" id="TCO57072.1"/>
    </source>
</evidence>
<organism evidence="4 5">
    <name type="scientific">Actinocrispum wychmicini</name>
    <dbReference type="NCBI Taxonomy" id="1213861"/>
    <lineage>
        <taxon>Bacteria</taxon>
        <taxon>Bacillati</taxon>
        <taxon>Actinomycetota</taxon>
        <taxon>Actinomycetes</taxon>
        <taxon>Pseudonocardiales</taxon>
        <taxon>Pseudonocardiaceae</taxon>
        <taxon>Actinocrispum</taxon>
    </lineage>
</organism>
<feature type="signal peptide" evidence="2">
    <location>
        <begin position="1"/>
        <end position="26"/>
    </location>
</feature>
<dbReference type="SUPFAM" id="SSF63829">
    <property type="entry name" value="Calcium-dependent phosphotriesterase"/>
    <property type="match status" value="1"/>
</dbReference>
<dbReference type="RefSeq" id="WP_132120821.1">
    <property type="nucleotide sequence ID" value="NZ_SLWS01000006.1"/>
</dbReference>
<feature type="domain" description="Glucose/Sorbosone dehydrogenase" evidence="3">
    <location>
        <begin position="111"/>
        <end position="296"/>
    </location>
</feature>
<feature type="region of interest" description="Disordered" evidence="1">
    <location>
        <begin position="26"/>
        <end position="86"/>
    </location>
</feature>
<dbReference type="AlphaFoldDB" id="A0A4R2JFQ6"/>
<comment type="caution">
    <text evidence="4">The sequence shown here is derived from an EMBL/GenBank/DDBJ whole genome shotgun (WGS) entry which is preliminary data.</text>
</comment>
<dbReference type="InterPro" id="IPR011042">
    <property type="entry name" value="6-blade_b-propeller_TolB-like"/>
</dbReference>
<accession>A0A4R2JFQ6</accession>
<name>A0A4R2JFQ6_9PSEU</name>
<dbReference type="OrthoDB" id="9770043at2"/>
<dbReference type="Proteomes" id="UP000295680">
    <property type="component" value="Unassembled WGS sequence"/>
</dbReference>
<feature type="chain" id="PRO_5020713981" evidence="2">
    <location>
        <begin position="27"/>
        <end position="397"/>
    </location>
</feature>
<keyword evidence="5" id="KW-1185">Reference proteome</keyword>
<dbReference type="Gene3D" id="2.120.10.30">
    <property type="entry name" value="TolB, C-terminal domain"/>
    <property type="match status" value="1"/>
</dbReference>
<gene>
    <name evidence="4" type="ORF">EV192_106549</name>
</gene>